<feature type="non-terminal residue" evidence="1">
    <location>
        <position position="1"/>
    </location>
</feature>
<evidence type="ECO:0000313" key="1">
    <source>
        <dbReference type="EMBL" id="CAA72263.1"/>
    </source>
</evidence>
<sequence>NSVRVYVIGGNGYLEGSKTVYIEGIKFYGGDNPFEATNTSSSDNLNVYFKDCEFKYGYKDGFSNGLTIKGARQVFLQNCIAARNQRDGFNYHIYNNINPNVIEIDCVGYNNGIGHAEDNNNGSTIHELGNIIRVNGMYFGNKGPNVADVGGSNAWAIGCTGYKSISTSTSSNVNFQNQDGKTWLDGCVAYASTVDISEAGTGKVYARRSLKTNQIFETTEY</sequence>
<organism evidence="1">
    <name type="scientific">Bacillus phage 12826</name>
    <dbReference type="NCBI Taxonomy" id="57476"/>
    <lineage>
        <taxon>Viruses</taxon>
    </lineage>
</organism>
<proteinExistence type="predicted"/>
<name>P89922_9VIRU</name>
<reference evidence="1" key="1">
    <citation type="journal article" date="1997" name="J. Bacteriol.">
        <title>Three Bacillus cereus bacteriophage endolysins are unrelated but reveal high homology to cell wall hydrolases from different bacilli.</title>
        <authorList>
            <person name="Loessner M.J."/>
            <person name="Maier S.K."/>
            <person name="Daubek-Puza H."/>
            <person name="Wendlinger G."/>
            <person name="Scherer S."/>
        </authorList>
    </citation>
    <scope>NUCLEOTIDE SEQUENCE</scope>
</reference>
<protein>
    <recommendedName>
        <fullName evidence="2">Pectate lyase</fullName>
    </recommendedName>
</protein>
<dbReference type="EMBL" id="Y11476">
    <property type="protein sequence ID" value="CAA72263.1"/>
    <property type="molecule type" value="Genomic_DNA"/>
</dbReference>
<evidence type="ECO:0008006" key="2">
    <source>
        <dbReference type="Google" id="ProtNLM"/>
    </source>
</evidence>
<accession>P89922</accession>